<dbReference type="AlphaFoldDB" id="A0A6J1C5K0"/>
<dbReference type="RefSeq" id="XP_022137040.1">
    <property type="nucleotide sequence ID" value="XM_022281348.1"/>
</dbReference>
<comment type="function">
    <text evidence="4">Dirigent proteins impart stereoselectivity on the phenoxy radical-coupling reaction, yielding optically active lignans from two molecules of coniferyl alcohol in the biosynthesis of lignans, flavonolignans, and alkaloids and thus plays a central role in plant secondary metabolism.</text>
</comment>
<keyword evidence="4" id="KW-0052">Apoplast</keyword>
<keyword evidence="4" id="KW-0732">Signal</keyword>
<keyword evidence="5" id="KW-1185">Reference proteome</keyword>
<evidence type="ECO:0000313" key="6">
    <source>
        <dbReference type="RefSeq" id="XP_022137040.1"/>
    </source>
</evidence>
<dbReference type="InterPro" id="IPR004265">
    <property type="entry name" value="Dirigent"/>
</dbReference>
<dbReference type="GeneID" id="111008601"/>
<keyword evidence="3 4" id="KW-0964">Secreted</keyword>
<feature type="chain" id="PRO_5027136615" description="Dirigent protein" evidence="4">
    <location>
        <begin position="24"/>
        <end position="269"/>
    </location>
</feature>
<evidence type="ECO:0000256" key="2">
    <source>
        <dbReference type="ARBA" id="ARBA00011738"/>
    </source>
</evidence>
<dbReference type="PANTHER" id="PTHR46215">
    <property type="entry name" value="DIRIGENT PROTEIN 24-RELATED"/>
    <property type="match status" value="1"/>
</dbReference>
<organism evidence="5 6">
    <name type="scientific">Momordica charantia</name>
    <name type="common">Bitter gourd</name>
    <name type="synonym">Balsam pear</name>
    <dbReference type="NCBI Taxonomy" id="3673"/>
    <lineage>
        <taxon>Eukaryota</taxon>
        <taxon>Viridiplantae</taxon>
        <taxon>Streptophyta</taxon>
        <taxon>Embryophyta</taxon>
        <taxon>Tracheophyta</taxon>
        <taxon>Spermatophyta</taxon>
        <taxon>Magnoliopsida</taxon>
        <taxon>eudicotyledons</taxon>
        <taxon>Gunneridae</taxon>
        <taxon>Pentapetalae</taxon>
        <taxon>rosids</taxon>
        <taxon>fabids</taxon>
        <taxon>Cucurbitales</taxon>
        <taxon>Cucurbitaceae</taxon>
        <taxon>Momordiceae</taxon>
        <taxon>Momordica</taxon>
    </lineage>
</organism>
<dbReference type="Pfam" id="PF03018">
    <property type="entry name" value="Dirigent"/>
    <property type="match status" value="1"/>
</dbReference>
<evidence type="ECO:0000313" key="5">
    <source>
        <dbReference type="Proteomes" id="UP000504603"/>
    </source>
</evidence>
<comment type="similarity">
    <text evidence="1 4">Belongs to the plant dirigent protein family.</text>
</comment>
<dbReference type="PANTHER" id="PTHR46215:SF15">
    <property type="entry name" value="DIRIGENT PROTEIN 24"/>
    <property type="match status" value="1"/>
</dbReference>
<comment type="subcellular location">
    <subcellularLocation>
        <location evidence="4">Secreted</location>
        <location evidence="4">Extracellular space</location>
        <location evidence="4">Apoplast</location>
    </subcellularLocation>
</comment>
<evidence type="ECO:0000256" key="3">
    <source>
        <dbReference type="ARBA" id="ARBA00022525"/>
    </source>
</evidence>
<dbReference type="GO" id="GO:0048046">
    <property type="term" value="C:apoplast"/>
    <property type="evidence" value="ECO:0007669"/>
    <property type="project" value="UniProtKB-SubCell"/>
</dbReference>
<name>A0A6J1C5K0_MOMCH</name>
<proteinExistence type="inferred from homology"/>
<evidence type="ECO:0000256" key="1">
    <source>
        <dbReference type="ARBA" id="ARBA00010746"/>
    </source>
</evidence>
<gene>
    <name evidence="6" type="primary">LOC111008601</name>
</gene>
<accession>A0A6J1C5K0</accession>
<feature type="signal peptide" evidence="4">
    <location>
        <begin position="1"/>
        <end position="23"/>
    </location>
</feature>
<dbReference type="Gene3D" id="2.40.480.10">
    <property type="entry name" value="Allene oxide cyclase-like"/>
    <property type="match status" value="1"/>
</dbReference>
<dbReference type="InterPro" id="IPR044859">
    <property type="entry name" value="Allene_oxi_cyc_Dirigent"/>
</dbReference>
<dbReference type="KEGG" id="mcha:111008601"/>
<protein>
    <recommendedName>
        <fullName evidence="4">Dirigent protein</fullName>
    </recommendedName>
</protein>
<dbReference type="OrthoDB" id="1921494at2759"/>
<comment type="subunit">
    <text evidence="2 4">Homodimer.</text>
</comment>
<dbReference type="Proteomes" id="UP000504603">
    <property type="component" value="Unplaced"/>
</dbReference>
<dbReference type="GO" id="GO:0009699">
    <property type="term" value="P:phenylpropanoid biosynthetic process"/>
    <property type="evidence" value="ECO:0007669"/>
    <property type="project" value="UniProtKB-ARBA"/>
</dbReference>
<reference evidence="6" key="1">
    <citation type="submission" date="2025-08" db="UniProtKB">
        <authorList>
            <consortium name="RefSeq"/>
        </authorList>
    </citation>
    <scope>IDENTIFICATION</scope>
    <source>
        <strain evidence="6">OHB3-1</strain>
    </source>
</reference>
<sequence length="269" mass="28636">MANPTKIPLSIFLVVTALSSADSSRILLQVVPQPFDLVNPPAAVGPLLSPSPQHPLVMGLTTMISPDRPGPQPQVSVSPSSNPTLSFFMHDVLGGSHPSARVVTGITAESDTAAADLPFSKPNKNIFPLPGGVPLINNNKNYNSGKVLTAGQLTAMDDELTEGEELGSAVMGRAQGFYFVCSSDGSSHTIAFTVVLHQHNQDDGKDEDTISFFGVHRRVSPESPIAVVGGTGKYEKAGGFAVIENLRRRENQHMTDGEDMIVRFSVYLS</sequence>
<evidence type="ECO:0000256" key="4">
    <source>
        <dbReference type="RuleBase" id="RU363099"/>
    </source>
</evidence>